<dbReference type="NCBIfam" id="NF038013">
    <property type="entry name" value="AceTr_1"/>
    <property type="match status" value="1"/>
</dbReference>
<proteinExistence type="inferred from homology"/>
<evidence type="ECO:0000256" key="4">
    <source>
        <dbReference type="ARBA" id="ARBA00022989"/>
    </source>
</evidence>
<feature type="transmembrane region" description="Helical" evidence="6">
    <location>
        <begin position="38"/>
        <end position="58"/>
    </location>
</feature>
<comment type="subcellular location">
    <subcellularLocation>
        <location evidence="1">Membrane</location>
        <topology evidence="1">Multi-pass membrane protein</topology>
    </subcellularLocation>
</comment>
<dbReference type="KEGG" id="gsb:GSUB_01890"/>
<dbReference type="PROSITE" id="PS01114">
    <property type="entry name" value="GPR1_FUN34_YAAH"/>
    <property type="match status" value="1"/>
</dbReference>
<keyword evidence="8" id="KW-1185">Reference proteome</keyword>
<dbReference type="InterPro" id="IPR000791">
    <property type="entry name" value="Gpr1/Fun34/SatP-like"/>
</dbReference>
<keyword evidence="5 6" id="KW-0472">Membrane</keyword>
<feature type="transmembrane region" description="Helical" evidence="6">
    <location>
        <begin position="124"/>
        <end position="141"/>
    </location>
</feature>
<keyword evidence="4 6" id="KW-1133">Transmembrane helix</keyword>
<dbReference type="PANTHER" id="PTHR30178:SF3">
    <property type="entry name" value="SUCCINATE-ACETATE_PROTON SYMPORTER SATP"/>
    <property type="match status" value="1"/>
</dbReference>
<evidence type="ECO:0000256" key="5">
    <source>
        <dbReference type="ARBA" id="ARBA00023136"/>
    </source>
</evidence>
<dbReference type="Proteomes" id="UP000035036">
    <property type="component" value="Chromosome"/>
</dbReference>
<feature type="transmembrane region" description="Helical" evidence="6">
    <location>
        <begin position="70"/>
        <end position="91"/>
    </location>
</feature>
<dbReference type="GO" id="GO:0005886">
    <property type="term" value="C:plasma membrane"/>
    <property type="evidence" value="ECO:0007669"/>
    <property type="project" value="TreeGrafter"/>
</dbReference>
<dbReference type="InterPro" id="IPR047623">
    <property type="entry name" value="SatP"/>
</dbReference>
<dbReference type="PANTHER" id="PTHR30178">
    <property type="entry name" value="INNER MEMBRANE PROTEIN YAAH"/>
    <property type="match status" value="1"/>
</dbReference>
<sequence length="185" mass="19752">MSLAAATANPVPLGLFGFGMTTVLFSLRQAALIPFDPLILAVGLFYGGLAQIIAGLLAWRKNSTFDATSFISYGLFWLTLVGLMVLPRAGIGEAPSSLAMVSYLTLWGMFTTVMVCAALPLGRLMAAVYALLGVFFFGLALGEAAELPWLIRLVGWEGVACGLLATYIGFAHVINDVYGRRILPR</sequence>
<evidence type="ECO:0000313" key="8">
    <source>
        <dbReference type="Proteomes" id="UP000035036"/>
    </source>
</evidence>
<organism evidence="7 8">
    <name type="scientific">Geoalkalibacter subterraneus</name>
    <dbReference type="NCBI Taxonomy" id="483547"/>
    <lineage>
        <taxon>Bacteria</taxon>
        <taxon>Pseudomonadati</taxon>
        <taxon>Thermodesulfobacteriota</taxon>
        <taxon>Desulfuromonadia</taxon>
        <taxon>Desulfuromonadales</taxon>
        <taxon>Geoalkalibacteraceae</taxon>
        <taxon>Geoalkalibacter</taxon>
    </lineage>
</organism>
<dbReference type="EMBL" id="CP010311">
    <property type="protein sequence ID" value="AJF07859.1"/>
    <property type="molecule type" value="Genomic_DNA"/>
</dbReference>
<evidence type="ECO:0000256" key="3">
    <source>
        <dbReference type="ARBA" id="ARBA00022692"/>
    </source>
</evidence>
<gene>
    <name evidence="7" type="ORF">GSUB_01890</name>
</gene>
<evidence type="ECO:0000256" key="2">
    <source>
        <dbReference type="ARBA" id="ARBA00005587"/>
    </source>
</evidence>
<dbReference type="InterPro" id="IPR047622">
    <property type="entry name" value="GPR1_FUN34_YAAH"/>
</dbReference>
<keyword evidence="3 6" id="KW-0812">Transmembrane</keyword>
<dbReference type="GO" id="GO:0015360">
    <property type="term" value="F:acetate:proton symporter activity"/>
    <property type="evidence" value="ECO:0007669"/>
    <property type="project" value="TreeGrafter"/>
</dbReference>
<feature type="transmembrane region" description="Helical" evidence="6">
    <location>
        <begin position="97"/>
        <end position="117"/>
    </location>
</feature>
<dbReference type="HOGENOM" id="CLU_051062_3_0_7"/>
<dbReference type="Pfam" id="PF01184">
    <property type="entry name" value="Gpr1_Fun34_YaaH"/>
    <property type="match status" value="1"/>
</dbReference>
<protein>
    <submittedName>
        <fullName evidence="7">Uncharacterized protein</fullName>
    </submittedName>
</protein>
<accession>A0A0B5FT73</accession>
<reference evidence="7 8" key="1">
    <citation type="journal article" date="2015" name="Genome Announc.">
        <title>Genomes of Geoalkalibacter ferrihydriticus Z-0531T and Geoalkalibacter subterraneus Red1T, Two Haloalkaliphilic Metal-Reducing Deltaproteobacteria.</title>
        <authorList>
            <person name="Badalamenti J.P."/>
            <person name="Krajmalnik-Brown R."/>
            <person name="Torres C.I."/>
            <person name="Bond D.R."/>
        </authorList>
    </citation>
    <scope>NUCLEOTIDE SEQUENCE [LARGE SCALE GENOMIC DNA]</scope>
    <source>
        <strain evidence="7 8">Red1</strain>
    </source>
</reference>
<evidence type="ECO:0000256" key="1">
    <source>
        <dbReference type="ARBA" id="ARBA00004141"/>
    </source>
</evidence>
<dbReference type="AlphaFoldDB" id="A0A0B5FT73"/>
<feature type="transmembrane region" description="Helical" evidence="6">
    <location>
        <begin position="12"/>
        <end position="32"/>
    </location>
</feature>
<evidence type="ECO:0000256" key="6">
    <source>
        <dbReference type="SAM" id="Phobius"/>
    </source>
</evidence>
<evidence type="ECO:0000313" key="7">
    <source>
        <dbReference type="EMBL" id="AJF07859.1"/>
    </source>
</evidence>
<name>A0A0B5FT73_9BACT</name>
<dbReference type="OrthoDB" id="9787939at2"/>
<dbReference type="GO" id="GO:0071422">
    <property type="term" value="P:succinate transmembrane transport"/>
    <property type="evidence" value="ECO:0007669"/>
    <property type="project" value="TreeGrafter"/>
</dbReference>
<feature type="transmembrane region" description="Helical" evidence="6">
    <location>
        <begin position="153"/>
        <end position="175"/>
    </location>
</feature>
<comment type="similarity">
    <text evidence="2">Belongs to the acetate uptake transporter (AceTr) (TC 2.A.96) family.</text>
</comment>